<feature type="domain" description="Protein kinase" evidence="10">
    <location>
        <begin position="101"/>
        <end position="374"/>
    </location>
</feature>
<evidence type="ECO:0000259" key="10">
    <source>
        <dbReference type="PROSITE" id="PS50011"/>
    </source>
</evidence>
<dbReference type="PROSITE" id="PS00108">
    <property type="entry name" value="PROTEIN_KINASE_ST"/>
    <property type="match status" value="1"/>
</dbReference>
<dbReference type="GO" id="GO:0004674">
    <property type="term" value="F:protein serine/threonine kinase activity"/>
    <property type="evidence" value="ECO:0007669"/>
    <property type="project" value="UniProtKB-KW"/>
</dbReference>
<protein>
    <recommendedName>
        <fullName evidence="10">Protein kinase domain-containing protein</fullName>
    </recommendedName>
</protein>
<evidence type="ECO:0000256" key="3">
    <source>
        <dbReference type="ARBA" id="ARBA00022741"/>
    </source>
</evidence>
<dbReference type="Pfam" id="PF00069">
    <property type="entry name" value="Pkinase"/>
    <property type="match status" value="1"/>
</dbReference>
<evidence type="ECO:0000256" key="8">
    <source>
        <dbReference type="PIRSR" id="PIRSR630616-3"/>
    </source>
</evidence>
<evidence type="ECO:0000256" key="2">
    <source>
        <dbReference type="ARBA" id="ARBA00022679"/>
    </source>
</evidence>
<dbReference type="EMBL" id="JALJOV010000265">
    <property type="protein sequence ID" value="KAK9865258.1"/>
    <property type="molecule type" value="Genomic_DNA"/>
</dbReference>
<dbReference type="InterPro" id="IPR030616">
    <property type="entry name" value="Aur-like"/>
</dbReference>
<evidence type="ECO:0000256" key="5">
    <source>
        <dbReference type="ARBA" id="ARBA00022840"/>
    </source>
</evidence>
<feature type="region of interest" description="Disordered" evidence="9">
    <location>
        <begin position="484"/>
        <end position="512"/>
    </location>
</feature>
<evidence type="ECO:0000256" key="4">
    <source>
        <dbReference type="ARBA" id="ARBA00022777"/>
    </source>
</evidence>
<feature type="compositionally biased region" description="Low complexity" evidence="9">
    <location>
        <begin position="487"/>
        <end position="512"/>
    </location>
</feature>
<keyword evidence="2" id="KW-0808">Transferase</keyword>
<name>A0AAW1T8W6_9CHLO</name>
<dbReference type="PANTHER" id="PTHR24350">
    <property type="entry name" value="SERINE/THREONINE-PROTEIN KINASE IAL-RELATED"/>
    <property type="match status" value="1"/>
</dbReference>
<feature type="binding site" evidence="7">
    <location>
        <position position="130"/>
    </location>
    <ligand>
        <name>ATP</name>
        <dbReference type="ChEBI" id="CHEBI:30616"/>
    </ligand>
</feature>
<dbReference type="GO" id="GO:0005524">
    <property type="term" value="F:ATP binding"/>
    <property type="evidence" value="ECO:0007669"/>
    <property type="project" value="UniProtKB-KW"/>
</dbReference>
<keyword evidence="4" id="KW-0418">Kinase</keyword>
<reference evidence="11 12" key="1">
    <citation type="journal article" date="2024" name="Nat. Commun.">
        <title>Phylogenomics reveals the evolutionary origins of lichenization in chlorophyte algae.</title>
        <authorList>
            <person name="Puginier C."/>
            <person name="Libourel C."/>
            <person name="Otte J."/>
            <person name="Skaloud P."/>
            <person name="Haon M."/>
            <person name="Grisel S."/>
            <person name="Petersen M."/>
            <person name="Berrin J.G."/>
            <person name="Delaux P.M."/>
            <person name="Dal Grande F."/>
            <person name="Keller J."/>
        </authorList>
    </citation>
    <scope>NUCLEOTIDE SEQUENCE [LARGE SCALE GENOMIC DNA]</scope>
    <source>
        <strain evidence="11 12">SAG 2523</strain>
    </source>
</reference>
<feature type="cross-link" description="Glycyl lysine isopeptide (Lys-Gly) (interchain with G-Cter in SUMO2)" evidence="8">
    <location>
        <position position="227"/>
    </location>
</feature>
<dbReference type="InterPro" id="IPR008271">
    <property type="entry name" value="Ser/Thr_kinase_AS"/>
</dbReference>
<evidence type="ECO:0000313" key="11">
    <source>
        <dbReference type="EMBL" id="KAK9865258.1"/>
    </source>
</evidence>
<dbReference type="InterPro" id="IPR000719">
    <property type="entry name" value="Prot_kinase_dom"/>
</dbReference>
<dbReference type="SMART" id="SM00220">
    <property type="entry name" value="S_TKc"/>
    <property type="match status" value="1"/>
</dbReference>
<keyword evidence="5 7" id="KW-0067">ATP-binding</keyword>
<dbReference type="Gene3D" id="1.10.510.10">
    <property type="entry name" value="Transferase(Phosphotransferase) domain 1"/>
    <property type="match status" value="1"/>
</dbReference>
<feature type="binding site" evidence="7">
    <location>
        <begin position="229"/>
        <end position="230"/>
    </location>
    <ligand>
        <name>ATP</name>
        <dbReference type="ChEBI" id="CHEBI:30616"/>
    </ligand>
</feature>
<dbReference type="AlphaFoldDB" id="A0AAW1T8W6"/>
<dbReference type="InterPro" id="IPR011009">
    <property type="entry name" value="Kinase-like_dom_sf"/>
</dbReference>
<gene>
    <name evidence="11" type="ORF">WJX84_001444</name>
</gene>
<dbReference type="Proteomes" id="UP001485043">
    <property type="component" value="Unassembled WGS sequence"/>
</dbReference>
<keyword evidence="1" id="KW-0723">Serine/threonine-protein kinase</keyword>
<evidence type="ECO:0000256" key="1">
    <source>
        <dbReference type="ARBA" id="ARBA00022527"/>
    </source>
</evidence>
<evidence type="ECO:0000313" key="12">
    <source>
        <dbReference type="Proteomes" id="UP001485043"/>
    </source>
</evidence>
<dbReference type="SUPFAM" id="SSF56112">
    <property type="entry name" value="Protein kinase-like (PK-like)"/>
    <property type="match status" value="1"/>
</dbReference>
<evidence type="ECO:0000256" key="7">
    <source>
        <dbReference type="PIRSR" id="PIRSR630616-2"/>
    </source>
</evidence>
<dbReference type="PROSITE" id="PS50011">
    <property type="entry name" value="PROTEIN_KINASE_DOM"/>
    <property type="match status" value="1"/>
</dbReference>
<feature type="binding site" evidence="7">
    <location>
        <position position="243"/>
    </location>
    <ligand>
        <name>ATP</name>
        <dbReference type="ChEBI" id="CHEBI:30616"/>
    </ligand>
</feature>
<evidence type="ECO:0000256" key="6">
    <source>
        <dbReference type="PIRSR" id="PIRSR630616-1"/>
    </source>
</evidence>
<accession>A0AAW1T8W6</accession>
<keyword evidence="12" id="KW-1185">Reference proteome</keyword>
<proteinExistence type="predicted"/>
<feature type="active site" description="Proton acceptor" evidence="6">
    <location>
        <position position="225"/>
    </location>
</feature>
<keyword evidence="3 7" id="KW-0547">Nucleotide-binding</keyword>
<organism evidence="11 12">
    <name type="scientific">Apatococcus fuscideae</name>
    <dbReference type="NCBI Taxonomy" id="2026836"/>
    <lineage>
        <taxon>Eukaryota</taxon>
        <taxon>Viridiplantae</taxon>
        <taxon>Chlorophyta</taxon>
        <taxon>core chlorophytes</taxon>
        <taxon>Trebouxiophyceae</taxon>
        <taxon>Chlorellales</taxon>
        <taxon>Chlorellaceae</taxon>
        <taxon>Apatococcus</taxon>
    </lineage>
</organism>
<comment type="caution">
    <text evidence="11">The sequence shown here is derived from an EMBL/GenBank/DDBJ whole genome shotgun (WGS) entry which is preliminary data.</text>
</comment>
<evidence type="ECO:0000256" key="9">
    <source>
        <dbReference type="SAM" id="MobiDB-lite"/>
    </source>
</evidence>
<sequence>MGIFSLVKDKLKTKDVEQQLGVGPRAKSEFFHLQKHAKFAGGEEEPALGAGAHEAILFDGRKSFTSGRAGGDKITTSVFPDAARSPATGLHHINFTSLHQFSNKVELYRGSISTVYKAICIENQQTVIIKIYDKGKMKLKNTLRMEREIRLMRMLTGEGMVSLFGVFEDDARKSLVMEYCSGGDLFKYLLLRGGHLDEHWVCTEVIGPLLRVLVDLHAVHVLHRDIKPENIFLTAEHKLKLGDMGLAIQNSTELAFTRSGTLDYMAPEVLANPSADIQESPAVSKADLKQRGIRPYDEKVDVWATGILAYELVVGRPPFEVNDEVQTATMIMFNNNISYPTKHSALWADFVKQSLEKKPHMRATAEKMLDHPWVHLHETKATKQPAADTVTLAESQASAAQLQLPLAVQAVIEQLPQNAQLPAMDSIPAVPMFRKSASMVATSTHAQGKDGQGWQDLAGTASASATAAATSSPKKMSIQMHPEAGTLPLHPLSPLRGPGLLSQDSGSVESSNGSFSTLMKKVSNGSVPNVSYTDSGADFLGEADRTKGGMRVRMKHYFARQQKGLAAQQQ</sequence>